<dbReference type="InterPro" id="IPR036104">
    <property type="entry name" value="BFN_sf"/>
</dbReference>
<dbReference type="SUPFAM" id="SSF103256">
    <property type="entry name" value="Hypothetical protein TM0160"/>
    <property type="match status" value="1"/>
</dbReference>
<dbReference type="EMBL" id="JACIEP010000007">
    <property type="protein sequence ID" value="MBB4036339.1"/>
    <property type="molecule type" value="Genomic_DNA"/>
</dbReference>
<dbReference type="AlphaFoldDB" id="A0A840CNT3"/>
<reference evidence="2 3" key="1">
    <citation type="submission" date="2020-08" db="EMBL/GenBank/DDBJ databases">
        <title>Genomic Encyclopedia of Type Strains, Phase IV (KMG-IV): sequencing the most valuable type-strain genomes for metagenomic binning, comparative biology and taxonomic classification.</title>
        <authorList>
            <person name="Goeker M."/>
        </authorList>
    </citation>
    <scope>NUCLEOTIDE SEQUENCE [LARGE SCALE GENOMIC DNA]</scope>
    <source>
        <strain evidence="2 3">DSM 104969</strain>
    </source>
</reference>
<comment type="caution">
    <text evidence="2">The sequence shown here is derived from an EMBL/GenBank/DDBJ whole genome shotgun (WGS) entry which is preliminary data.</text>
</comment>
<dbReference type="Pfam" id="PF02577">
    <property type="entry name" value="BFN_dom"/>
    <property type="match status" value="1"/>
</dbReference>
<protein>
    <recommendedName>
        <fullName evidence="1">BFN domain-containing protein</fullName>
    </recommendedName>
</protein>
<dbReference type="InterPro" id="IPR001943">
    <property type="entry name" value="UVR_dom"/>
</dbReference>
<name>A0A840CNT3_9BACT</name>
<proteinExistence type="predicted"/>
<dbReference type="Pfam" id="PF02151">
    <property type="entry name" value="UVR"/>
    <property type="match status" value="1"/>
</dbReference>
<dbReference type="PANTHER" id="PTHR15160">
    <property type="entry name" value="VON HIPPEL-LINDAU PROTEIN"/>
    <property type="match status" value="1"/>
</dbReference>
<evidence type="ECO:0000313" key="3">
    <source>
        <dbReference type="Proteomes" id="UP000555103"/>
    </source>
</evidence>
<sequence length="193" mass="21592">MDNKVKLSVLGFSFNQTQSGAYGLVLAEEDGIRRLMIVVGTPEAQSIAFKLQGSIPPRPLTHDLFKSLLSEAGIVLREVEIYKYENGVFFAKLVLLQEDKVMEIESRTSDAVAIALRTKSPIYTTETIMREQAVIFDENAMQETSGDEGRDDPALDYSLLSPEELETLLKDAVDGEDYELASLLRDELKKKKK</sequence>
<dbReference type="InterPro" id="IPR003729">
    <property type="entry name" value="Bi_nuclease_dom"/>
</dbReference>
<dbReference type="PROSITE" id="PS51658">
    <property type="entry name" value="BFN"/>
    <property type="match status" value="1"/>
</dbReference>
<dbReference type="GO" id="GO:0004518">
    <property type="term" value="F:nuclease activity"/>
    <property type="evidence" value="ECO:0007669"/>
    <property type="project" value="InterPro"/>
</dbReference>
<evidence type="ECO:0000313" key="2">
    <source>
        <dbReference type="EMBL" id="MBB4036339.1"/>
    </source>
</evidence>
<keyword evidence="3" id="KW-1185">Reference proteome</keyword>
<evidence type="ECO:0000259" key="1">
    <source>
        <dbReference type="PROSITE" id="PS51658"/>
    </source>
</evidence>
<gene>
    <name evidence="2" type="ORF">GGR21_002241</name>
</gene>
<dbReference type="Proteomes" id="UP000555103">
    <property type="component" value="Unassembled WGS sequence"/>
</dbReference>
<organism evidence="2 3">
    <name type="scientific">Dysgonomonas hofstadii</name>
    <dbReference type="NCBI Taxonomy" id="637886"/>
    <lineage>
        <taxon>Bacteria</taxon>
        <taxon>Pseudomonadati</taxon>
        <taxon>Bacteroidota</taxon>
        <taxon>Bacteroidia</taxon>
        <taxon>Bacteroidales</taxon>
        <taxon>Dysgonomonadaceae</taxon>
        <taxon>Dysgonomonas</taxon>
    </lineage>
</organism>
<dbReference type="RefSeq" id="WP_183307242.1">
    <property type="nucleotide sequence ID" value="NZ_JACIEP010000007.1"/>
</dbReference>
<dbReference type="Gene3D" id="3.10.690.10">
    <property type="entry name" value="Bifunctional nuclease domain"/>
    <property type="match status" value="1"/>
</dbReference>
<accession>A0A840CNT3</accession>
<dbReference type="PANTHER" id="PTHR15160:SF1">
    <property type="entry name" value="VON HIPPEL-LINDAU DISEASE TUMOR SUPPRESSOR"/>
    <property type="match status" value="1"/>
</dbReference>
<feature type="domain" description="BFN" evidence="1">
    <location>
        <begin position="4"/>
        <end position="136"/>
    </location>
</feature>